<dbReference type="AlphaFoldDB" id="A0AA88SIN9"/>
<dbReference type="EMBL" id="JAUPFM010000010">
    <property type="protein sequence ID" value="KAK2840492.1"/>
    <property type="molecule type" value="Genomic_DNA"/>
</dbReference>
<feature type="coiled-coil region" evidence="1">
    <location>
        <begin position="36"/>
        <end position="85"/>
    </location>
</feature>
<evidence type="ECO:0000313" key="2">
    <source>
        <dbReference type="EMBL" id="KAK2840492.1"/>
    </source>
</evidence>
<evidence type="ECO:0000313" key="3">
    <source>
        <dbReference type="Proteomes" id="UP001187415"/>
    </source>
</evidence>
<protein>
    <submittedName>
        <fullName evidence="2">Uncharacterized protein</fullName>
    </submittedName>
</protein>
<keyword evidence="1" id="KW-0175">Coiled coil</keyword>
<proteinExistence type="predicted"/>
<organism evidence="2 3">
    <name type="scientific">Channa striata</name>
    <name type="common">Snakehead murrel</name>
    <name type="synonym">Ophicephalus striatus</name>
    <dbReference type="NCBI Taxonomy" id="64152"/>
    <lineage>
        <taxon>Eukaryota</taxon>
        <taxon>Metazoa</taxon>
        <taxon>Chordata</taxon>
        <taxon>Craniata</taxon>
        <taxon>Vertebrata</taxon>
        <taxon>Euteleostomi</taxon>
        <taxon>Actinopterygii</taxon>
        <taxon>Neopterygii</taxon>
        <taxon>Teleostei</taxon>
        <taxon>Neoteleostei</taxon>
        <taxon>Acanthomorphata</taxon>
        <taxon>Anabantaria</taxon>
        <taxon>Anabantiformes</taxon>
        <taxon>Channoidei</taxon>
        <taxon>Channidae</taxon>
        <taxon>Channa</taxon>
    </lineage>
</organism>
<reference evidence="2" key="1">
    <citation type="submission" date="2023-07" db="EMBL/GenBank/DDBJ databases">
        <title>Chromosome-level Genome Assembly of Striped Snakehead (Channa striata).</title>
        <authorList>
            <person name="Liu H."/>
        </authorList>
    </citation>
    <scope>NUCLEOTIDE SEQUENCE</scope>
    <source>
        <strain evidence="2">Gz</strain>
        <tissue evidence="2">Muscle</tissue>
    </source>
</reference>
<accession>A0AA88SIN9</accession>
<comment type="caution">
    <text evidence="2">The sequence shown here is derived from an EMBL/GenBank/DDBJ whole genome shotgun (WGS) entry which is preliminary data.</text>
</comment>
<dbReference type="Proteomes" id="UP001187415">
    <property type="component" value="Unassembled WGS sequence"/>
</dbReference>
<gene>
    <name evidence="2" type="ORF">Q5P01_014232</name>
</gene>
<evidence type="ECO:0000256" key="1">
    <source>
        <dbReference type="SAM" id="Coils"/>
    </source>
</evidence>
<name>A0AA88SIN9_CHASR</name>
<sequence length="144" mass="17156">MGTLLSRSPQKQTCQLCEHRELQHKISFAEMEAVHKKRLNEASDRSEREHKESLAEMETFYKEKLEKERSALRQLQQELKSVKNRGEQRGTPSCQRCKRNELEFRESLAEMDIFYKQKLEELRSALKLKEEELKSLKDRTPSML</sequence>
<keyword evidence="3" id="KW-1185">Reference proteome</keyword>